<dbReference type="CDD" id="cd02955">
    <property type="entry name" value="SSP411"/>
    <property type="match status" value="1"/>
</dbReference>
<comment type="caution">
    <text evidence="2">The sequence shown here is derived from an EMBL/GenBank/DDBJ whole genome shotgun (WGS) entry which is preliminary data.</text>
</comment>
<dbReference type="InterPro" id="IPR008928">
    <property type="entry name" value="6-hairpin_glycosidase_sf"/>
</dbReference>
<dbReference type="Pfam" id="PF03190">
    <property type="entry name" value="Thioredox_DsbH"/>
    <property type="match status" value="1"/>
</dbReference>
<accession>A0A967KCI6</accession>
<dbReference type="GO" id="GO:0005975">
    <property type="term" value="P:carbohydrate metabolic process"/>
    <property type="evidence" value="ECO:0007669"/>
    <property type="project" value="InterPro"/>
</dbReference>
<dbReference type="SUPFAM" id="SSF48208">
    <property type="entry name" value="Six-hairpin glycosidases"/>
    <property type="match status" value="1"/>
</dbReference>
<evidence type="ECO:0000313" key="3">
    <source>
        <dbReference type="Proteomes" id="UP000761264"/>
    </source>
</evidence>
<sequence length="697" mass="76364">MANRLDEETSPYLLQHRDNPVAWQPWGDEAFEAARREGKPVLLSVGYAACHWCHVMAHECFENPDIAAQMNQLYVNIKVDREERPDVDSIYQSALALLGEHGGWPLTMFLTPEGKPFWGGTYFPPSPRFGRPGLPQVLQGIAEIYANDSARVTKNTTALKDALGKLSQNQAGEAISLGMIDQIAAHLVKEIDPLHGGIGSAPKFPQPAIMKLLWRAWKRSGDPAQRQALRQACELTMTKMSQGGIYDHLGGGFARYSVDAIWLAPHFEKMLYDNAQLLEVLGWLWQDTANPLYEQRIRETVAWTLREMIADGDGSGKTPSGAFAATLDADSEGEEGKFYVWSESEIDALLGAEAELFKTHYDVGPGGNWEGKTILNRTDRPLLAEPAVEARLAAAREKLFAVRSRRIWPGWDDKVLADWNGLMIAALAELGPLFGEASWLVAAEEAFAFVCREMQRDGRLFHSWRHGRLKHPATLDDYANMAAAALALYEATAQSSYLHQAEAWVGDLDRHYWDDADGGYFLTADDTRGLIVRTKTPHDNAVPSGNGTIIAVLAKLFYLTGRESYRHRAEAVMRAFSGEINRNFFPLATLLNSTELLSSAVQIVIVGDKDAADTADLLAAVRALCLPNRVLQVIAPAESLPENHPASGKGQSEGRATAYVCHGPTCSLPITAPAALTAALAPSDSEGEPTSLSNPAP</sequence>
<gene>
    <name evidence="2" type="ORF">HBA54_24185</name>
</gene>
<dbReference type="Proteomes" id="UP000761264">
    <property type="component" value="Unassembled WGS sequence"/>
</dbReference>
<proteinExistence type="predicted"/>
<organism evidence="2 3">
    <name type="scientific">Pelagibius litoralis</name>
    <dbReference type="NCBI Taxonomy" id="374515"/>
    <lineage>
        <taxon>Bacteria</taxon>
        <taxon>Pseudomonadati</taxon>
        <taxon>Pseudomonadota</taxon>
        <taxon>Alphaproteobacteria</taxon>
        <taxon>Rhodospirillales</taxon>
        <taxon>Rhodovibrionaceae</taxon>
        <taxon>Pelagibius</taxon>
    </lineage>
</organism>
<dbReference type="Gene3D" id="1.50.10.20">
    <property type="match status" value="1"/>
</dbReference>
<dbReference type="SUPFAM" id="SSF52833">
    <property type="entry name" value="Thioredoxin-like"/>
    <property type="match status" value="1"/>
</dbReference>
<dbReference type="AlphaFoldDB" id="A0A967KCI6"/>
<dbReference type="EMBL" id="JAAQPH010000025">
    <property type="protein sequence ID" value="NIA71697.1"/>
    <property type="molecule type" value="Genomic_DNA"/>
</dbReference>
<feature type="domain" description="Spermatogenesis-associated protein 20-like TRX" evidence="1">
    <location>
        <begin position="3"/>
        <end position="163"/>
    </location>
</feature>
<reference evidence="2" key="1">
    <citation type="submission" date="2020-03" db="EMBL/GenBank/DDBJ databases">
        <title>Genome of Pelagibius litoralis DSM 21314T.</title>
        <authorList>
            <person name="Wang G."/>
        </authorList>
    </citation>
    <scope>NUCLEOTIDE SEQUENCE</scope>
    <source>
        <strain evidence="2">DSM 21314</strain>
    </source>
</reference>
<dbReference type="PANTHER" id="PTHR42899:SF1">
    <property type="entry name" value="SPERMATOGENESIS-ASSOCIATED PROTEIN 20"/>
    <property type="match status" value="1"/>
</dbReference>
<dbReference type="PIRSF" id="PIRSF006402">
    <property type="entry name" value="UCP006402_thioredoxin"/>
    <property type="match status" value="1"/>
</dbReference>
<evidence type="ECO:0000259" key="1">
    <source>
        <dbReference type="Pfam" id="PF03190"/>
    </source>
</evidence>
<dbReference type="Gene3D" id="3.40.30.10">
    <property type="entry name" value="Glutaredoxin"/>
    <property type="match status" value="1"/>
</dbReference>
<keyword evidence="3" id="KW-1185">Reference proteome</keyword>
<name>A0A967KCI6_9PROT</name>
<dbReference type="InterPro" id="IPR036249">
    <property type="entry name" value="Thioredoxin-like_sf"/>
</dbReference>
<dbReference type="InterPro" id="IPR004879">
    <property type="entry name" value="Ssp411-like_TRX"/>
</dbReference>
<evidence type="ECO:0000313" key="2">
    <source>
        <dbReference type="EMBL" id="NIA71697.1"/>
    </source>
</evidence>
<dbReference type="PANTHER" id="PTHR42899">
    <property type="entry name" value="SPERMATOGENESIS-ASSOCIATED PROTEIN 20"/>
    <property type="match status" value="1"/>
</dbReference>
<protein>
    <submittedName>
        <fullName evidence="2">Thioredoxin domain-containing protein</fullName>
    </submittedName>
</protein>
<dbReference type="InterPro" id="IPR024705">
    <property type="entry name" value="Ssp411"/>
</dbReference>